<feature type="transmembrane region" description="Helical" evidence="9">
    <location>
        <begin position="31"/>
        <end position="49"/>
    </location>
</feature>
<dbReference type="PANTHER" id="PTHR32507:SF7">
    <property type="entry name" value="K(+)_H(+) ANTIPORTER NHAP2"/>
    <property type="match status" value="1"/>
</dbReference>
<dbReference type="SUPFAM" id="SSF116726">
    <property type="entry name" value="TrkA C-terminal domain-like"/>
    <property type="match status" value="1"/>
</dbReference>
<reference evidence="11" key="1">
    <citation type="journal article" date="2014" name="Int. J. Syst. Evol. Microbiol.">
        <title>Complete genome sequence of Corynebacterium casei LMG S-19264T (=DSM 44701T), isolated from a smear-ripened cheese.</title>
        <authorList>
            <consortium name="US DOE Joint Genome Institute (JGI-PGF)"/>
            <person name="Walter F."/>
            <person name="Albersmeier A."/>
            <person name="Kalinowski J."/>
            <person name="Ruckert C."/>
        </authorList>
    </citation>
    <scope>NUCLEOTIDE SEQUENCE</scope>
    <source>
        <strain evidence="11">JCM 31311</strain>
    </source>
</reference>
<comment type="subcellular location">
    <subcellularLocation>
        <location evidence="1">Cell membrane</location>
        <topology evidence="1">Multi-pass membrane protein</topology>
    </subcellularLocation>
</comment>
<keyword evidence="7" id="KW-0406">Ion transport</keyword>
<dbReference type="GO" id="GO:0008324">
    <property type="term" value="F:monoatomic cation transmembrane transporter activity"/>
    <property type="evidence" value="ECO:0007669"/>
    <property type="project" value="InterPro"/>
</dbReference>
<name>A0A918F1I0_9DEIO</name>
<keyword evidence="4" id="KW-1003">Cell membrane</keyword>
<dbReference type="InterPro" id="IPR036721">
    <property type="entry name" value="RCK_C_sf"/>
</dbReference>
<keyword evidence="2" id="KW-0813">Transport</keyword>
<evidence type="ECO:0000256" key="3">
    <source>
        <dbReference type="ARBA" id="ARBA00022449"/>
    </source>
</evidence>
<feature type="transmembrane region" description="Helical" evidence="9">
    <location>
        <begin position="186"/>
        <end position="208"/>
    </location>
</feature>
<evidence type="ECO:0000256" key="9">
    <source>
        <dbReference type="SAM" id="Phobius"/>
    </source>
</evidence>
<evidence type="ECO:0000259" key="10">
    <source>
        <dbReference type="PROSITE" id="PS51202"/>
    </source>
</evidence>
<evidence type="ECO:0000313" key="11">
    <source>
        <dbReference type="EMBL" id="GGQ92987.1"/>
    </source>
</evidence>
<feature type="transmembrane region" description="Helical" evidence="9">
    <location>
        <begin position="220"/>
        <end position="240"/>
    </location>
</feature>
<evidence type="ECO:0000256" key="8">
    <source>
        <dbReference type="ARBA" id="ARBA00023136"/>
    </source>
</evidence>
<dbReference type="GO" id="GO:1902600">
    <property type="term" value="P:proton transmembrane transport"/>
    <property type="evidence" value="ECO:0007669"/>
    <property type="project" value="InterPro"/>
</dbReference>
<dbReference type="InterPro" id="IPR006037">
    <property type="entry name" value="RCK_C"/>
</dbReference>
<evidence type="ECO:0000256" key="5">
    <source>
        <dbReference type="ARBA" id="ARBA00022692"/>
    </source>
</evidence>
<feature type="transmembrane region" description="Helical" evidence="9">
    <location>
        <begin position="305"/>
        <end position="325"/>
    </location>
</feature>
<protein>
    <submittedName>
        <fullName evidence="11">K+/H+ antiporter</fullName>
    </submittedName>
</protein>
<evidence type="ECO:0000256" key="7">
    <source>
        <dbReference type="ARBA" id="ARBA00023065"/>
    </source>
</evidence>
<keyword evidence="5 9" id="KW-0812">Transmembrane</keyword>
<comment type="caution">
    <text evidence="11">The sequence shown here is derived from an EMBL/GenBank/DDBJ whole genome shotgun (WGS) entry which is preliminary data.</text>
</comment>
<feature type="transmembrane region" description="Helical" evidence="9">
    <location>
        <begin position="365"/>
        <end position="389"/>
    </location>
</feature>
<dbReference type="RefSeq" id="WP_189087540.1">
    <property type="nucleotide sequence ID" value="NZ_BMQL01000001.1"/>
</dbReference>
<keyword evidence="12" id="KW-1185">Reference proteome</keyword>
<dbReference type="GO" id="GO:0005886">
    <property type="term" value="C:plasma membrane"/>
    <property type="evidence" value="ECO:0007669"/>
    <property type="project" value="UniProtKB-SubCell"/>
</dbReference>
<proteinExistence type="predicted"/>
<evidence type="ECO:0000256" key="4">
    <source>
        <dbReference type="ARBA" id="ARBA00022475"/>
    </source>
</evidence>
<evidence type="ECO:0000256" key="6">
    <source>
        <dbReference type="ARBA" id="ARBA00022989"/>
    </source>
</evidence>
<keyword evidence="6 9" id="KW-1133">Transmembrane helix</keyword>
<dbReference type="Gene3D" id="3.30.70.1450">
    <property type="entry name" value="Regulator of K+ conductance, C-terminal domain"/>
    <property type="match status" value="1"/>
</dbReference>
<feature type="domain" description="RCK C-terminal" evidence="10">
    <location>
        <begin position="406"/>
        <end position="487"/>
    </location>
</feature>
<dbReference type="PANTHER" id="PTHR32507">
    <property type="entry name" value="NA(+)/H(+) ANTIPORTER 1"/>
    <property type="match status" value="1"/>
</dbReference>
<feature type="transmembrane region" description="Helical" evidence="9">
    <location>
        <begin position="61"/>
        <end position="81"/>
    </location>
</feature>
<dbReference type="Proteomes" id="UP000603865">
    <property type="component" value="Unassembled WGS sequence"/>
</dbReference>
<dbReference type="Pfam" id="PF02080">
    <property type="entry name" value="TrkA_C"/>
    <property type="match status" value="1"/>
</dbReference>
<dbReference type="GO" id="GO:0015297">
    <property type="term" value="F:antiporter activity"/>
    <property type="evidence" value="ECO:0007669"/>
    <property type="project" value="UniProtKB-KW"/>
</dbReference>
<feature type="transmembrane region" description="Helical" evidence="9">
    <location>
        <begin position="6"/>
        <end position="24"/>
    </location>
</feature>
<evidence type="ECO:0000313" key="12">
    <source>
        <dbReference type="Proteomes" id="UP000603865"/>
    </source>
</evidence>
<feature type="transmembrane region" description="Helical" evidence="9">
    <location>
        <begin position="246"/>
        <end position="265"/>
    </location>
</feature>
<dbReference type="NCBIfam" id="NF003715">
    <property type="entry name" value="PRK05326.1-2"/>
    <property type="match status" value="1"/>
</dbReference>
<sequence>MDHAATADLPILIGAALLLLSLFASKLGGRLGIPALLLFLFIGMLAGSEGPGGIDFENYRVTQNVGVVTLAFILFSGGLETNWQHTRPVLKMGLSLATLGVLLTTGMVGTVAHFLLHLNWPTSLLLGAVVSSTDASAIFSVLREHSLGLRGHIKPLLEFESGVNDPMAVFLVVGLTELLSNPGQAWYTIIPLFLKQMVIGGVLGLLLGRVAVRLMNSINLAFDGLYSVLSVALVGLIYGLSAVLGGSGFLAVYIAGVVLGNSNFIHKRTLRLWHDGLTYLLEIGMFLVLGLLVFPSALLRVALPALAVSLFLMFVARPVATYVSLAFSPMKKRGKSMVAWVGLRGAVPIILTTFPLLAHVPNAQIIFNVAFFIVLTSILIQGTTLPLVARWLRVDAEAQDTPVKPLLYTPSGTGRTNLTEIVVPEGSVVAGRRIVDLAFPLDVLFVLIYRGDEHVVPRGSTRLQAGDAVQVLGPQPIIEEVQARVGQTA</sequence>
<dbReference type="Pfam" id="PF00999">
    <property type="entry name" value="Na_H_Exchanger"/>
    <property type="match status" value="1"/>
</dbReference>
<dbReference type="EMBL" id="BMQL01000001">
    <property type="protein sequence ID" value="GGQ92987.1"/>
    <property type="molecule type" value="Genomic_DNA"/>
</dbReference>
<evidence type="ECO:0000256" key="1">
    <source>
        <dbReference type="ARBA" id="ARBA00004651"/>
    </source>
</evidence>
<dbReference type="GO" id="GO:0006813">
    <property type="term" value="P:potassium ion transport"/>
    <property type="evidence" value="ECO:0007669"/>
    <property type="project" value="InterPro"/>
</dbReference>
<feature type="transmembrane region" description="Helical" evidence="9">
    <location>
        <begin position="93"/>
        <end position="116"/>
    </location>
</feature>
<evidence type="ECO:0000256" key="2">
    <source>
        <dbReference type="ARBA" id="ARBA00022448"/>
    </source>
</evidence>
<feature type="transmembrane region" description="Helical" evidence="9">
    <location>
        <begin position="277"/>
        <end position="299"/>
    </location>
</feature>
<accession>A0A918F1I0</accession>
<reference evidence="11" key="2">
    <citation type="submission" date="2020-09" db="EMBL/GenBank/DDBJ databases">
        <authorList>
            <person name="Sun Q."/>
            <person name="Ohkuma M."/>
        </authorList>
    </citation>
    <scope>NUCLEOTIDE SEQUENCE</scope>
    <source>
        <strain evidence="11">JCM 31311</strain>
    </source>
</reference>
<dbReference type="AlphaFoldDB" id="A0A918F1I0"/>
<keyword evidence="8 9" id="KW-0472">Membrane</keyword>
<dbReference type="PROSITE" id="PS51202">
    <property type="entry name" value="RCK_C"/>
    <property type="match status" value="1"/>
</dbReference>
<keyword evidence="3" id="KW-0050">Antiport</keyword>
<gene>
    <name evidence="11" type="ORF">GCM10008957_01190</name>
</gene>
<dbReference type="InterPro" id="IPR006153">
    <property type="entry name" value="Cation/H_exchanger_TM"/>
</dbReference>
<organism evidence="11 12">
    <name type="scientific">Deinococcus ruber</name>
    <dbReference type="NCBI Taxonomy" id="1848197"/>
    <lineage>
        <taxon>Bacteria</taxon>
        <taxon>Thermotogati</taxon>
        <taxon>Deinococcota</taxon>
        <taxon>Deinococci</taxon>
        <taxon>Deinococcales</taxon>
        <taxon>Deinococcaceae</taxon>
        <taxon>Deinococcus</taxon>
    </lineage>
</organism>
<dbReference type="InterPro" id="IPR038770">
    <property type="entry name" value="Na+/solute_symporter_sf"/>
</dbReference>
<dbReference type="Gene3D" id="1.20.1530.20">
    <property type="match status" value="1"/>
</dbReference>
<dbReference type="NCBIfam" id="NF003716">
    <property type="entry name" value="PRK05326.1-3"/>
    <property type="match status" value="1"/>
</dbReference>
<feature type="transmembrane region" description="Helical" evidence="9">
    <location>
        <begin position="337"/>
        <end position="359"/>
    </location>
</feature>